<protein>
    <recommendedName>
        <fullName evidence="4">Embryo sac development arrest 6</fullName>
    </recommendedName>
</protein>
<evidence type="ECO:0000256" key="1">
    <source>
        <dbReference type="SAM" id="MobiDB-lite"/>
    </source>
</evidence>
<evidence type="ECO:0000313" key="2">
    <source>
        <dbReference type="EMBL" id="MPA35987.1"/>
    </source>
</evidence>
<dbReference type="AlphaFoldDB" id="A0A5B6YWF9"/>
<proteinExistence type="predicted"/>
<dbReference type="EMBL" id="GHES01005428">
    <property type="protein sequence ID" value="MPA35987.1"/>
    <property type="molecule type" value="Transcribed_RNA"/>
</dbReference>
<dbReference type="PANTHER" id="PTHR34657:SF10">
    <property type="entry name" value="F21M11.6 PROTEIN"/>
    <property type="match status" value="1"/>
</dbReference>
<gene>
    <name evidence="2" type="ORF">Din_005428</name>
    <name evidence="3" type="ORF">Din_005429</name>
</gene>
<evidence type="ECO:0000313" key="3">
    <source>
        <dbReference type="EMBL" id="MPA35988.1"/>
    </source>
</evidence>
<dbReference type="EMBL" id="GHES01005429">
    <property type="protein sequence ID" value="MPA35988.1"/>
    <property type="molecule type" value="Transcribed_RNA"/>
</dbReference>
<dbReference type="PANTHER" id="PTHR34657">
    <property type="entry name" value="EMBRYO SAC DEVELOPMENT ARREST 6"/>
    <property type="match status" value="1"/>
</dbReference>
<feature type="region of interest" description="Disordered" evidence="1">
    <location>
        <begin position="1"/>
        <end position="56"/>
    </location>
</feature>
<feature type="compositionally biased region" description="Basic and acidic residues" evidence="1">
    <location>
        <begin position="17"/>
        <end position="28"/>
    </location>
</feature>
<sequence>MSTTTMNHPRRFLTPNKRKERDHFDVHALKPSTTKIARPSVPIAGSTSTPKAASEPVSNNQLLAGYLAHEFLTKGTLFGEPWDPARAEAVPVSVASTDLRKMKSSQKAKAEPSVKAELQMEKYQRYAEVADLLKTDEAHLPGIVNPSQLARFFQL</sequence>
<name>A0A5B6YWF9_DAVIN</name>
<organism evidence="3">
    <name type="scientific">Davidia involucrata</name>
    <name type="common">Dove tree</name>
    <dbReference type="NCBI Taxonomy" id="16924"/>
    <lineage>
        <taxon>Eukaryota</taxon>
        <taxon>Viridiplantae</taxon>
        <taxon>Streptophyta</taxon>
        <taxon>Embryophyta</taxon>
        <taxon>Tracheophyta</taxon>
        <taxon>Spermatophyta</taxon>
        <taxon>Magnoliopsida</taxon>
        <taxon>eudicotyledons</taxon>
        <taxon>Gunneridae</taxon>
        <taxon>Pentapetalae</taxon>
        <taxon>asterids</taxon>
        <taxon>Cornales</taxon>
        <taxon>Nyssaceae</taxon>
        <taxon>Davidia</taxon>
    </lineage>
</organism>
<evidence type="ECO:0008006" key="4">
    <source>
        <dbReference type="Google" id="ProtNLM"/>
    </source>
</evidence>
<reference evidence="3" key="1">
    <citation type="submission" date="2019-08" db="EMBL/GenBank/DDBJ databases">
        <title>Reference gene set and small RNA set construction with multiple tissues from Davidia involucrata Baill.</title>
        <authorList>
            <person name="Yang H."/>
            <person name="Zhou C."/>
            <person name="Li G."/>
            <person name="Wang J."/>
            <person name="Gao P."/>
            <person name="Wang M."/>
            <person name="Wang R."/>
            <person name="Zhao Y."/>
        </authorList>
    </citation>
    <scope>NUCLEOTIDE SEQUENCE</scope>
    <source>
        <tissue evidence="3">Mixed with DoveR01_LX</tissue>
    </source>
</reference>
<feature type="compositionally biased region" description="Polar residues" evidence="1">
    <location>
        <begin position="45"/>
        <end position="56"/>
    </location>
</feature>
<accession>A0A5B6YWF9</accession>